<comment type="caution">
    <text evidence="2">The sequence shown here is derived from an EMBL/GenBank/DDBJ whole genome shotgun (WGS) entry which is preliminary data.</text>
</comment>
<reference evidence="2 3" key="1">
    <citation type="journal article" date="2019" name="Genome Biol. Evol.">
        <title>Insights into the evolution of the New World diploid cottons (Gossypium, subgenus Houzingenia) based on genome sequencing.</title>
        <authorList>
            <person name="Grover C.E."/>
            <person name="Arick M.A. 2nd"/>
            <person name="Thrash A."/>
            <person name="Conover J.L."/>
            <person name="Sanders W.S."/>
            <person name="Peterson D.G."/>
            <person name="Frelichowski J.E."/>
            <person name="Scheffler J.A."/>
            <person name="Scheffler B.E."/>
            <person name="Wendel J.F."/>
        </authorList>
    </citation>
    <scope>NUCLEOTIDE SEQUENCE [LARGE SCALE GENOMIC DNA]</scope>
    <source>
        <strain evidence="2">27</strain>
        <tissue evidence="2">Leaf</tissue>
    </source>
</reference>
<protein>
    <recommendedName>
        <fullName evidence="4">Secreted protein</fullName>
    </recommendedName>
</protein>
<organism evidence="2 3">
    <name type="scientific">Gossypium davidsonii</name>
    <name type="common">Davidson's cotton</name>
    <name type="synonym">Gossypium klotzschianum subsp. davidsonii</name>
    <dbReference type="NCBI Taxonomy" id="34287"/>
    <lineage>
        <taxon>Eukaryota</taxon>
        <taxon>Viridiplantae</taxon>
        <taxon>Streptophyta</taxon>
        <taxon>Embryophyta</taxon>
        <taxon>Tracheophyta</taxon>
        <taxon>Spermatophyta</taxon>
        <taxon>Magnoliopsida</taxon>
        <taxon>eudicotyledons</taxon>
        <taxon>Gunneridae</taxon>
        <taxon>Pentapetalae</taxon>
        <taxon>rosids</taxon>
        <taxon>malvids</taxon>
        <taxon>Malvales</taxon>
        <taxon>Malvaceae</taxon>
        <taxon>Malvoideae</taxon>
        <taxon>Gossypium</taxon>
    </lineage>
</organism>
<name>A0A7J8QVG8_GOSDV</name>
<keyword evidence="1" id="KW-0732">Signal</keyword>
<evidence type="ECO:0000256" key="1">
    <source>
        <dbReference type="SAM" id="SignalP"/>
    </source>
</evidence>
<keyword evidence="3" id="KW-1185">Reference proteome</keyword>
<sequence length="74" mass="8012">MALNVMKTLVTLLDLISAAVSFMVLSTPTAPFSSAITLEGSTFRTMISMALLQLETLQGYQNWTSPGLALQVKF</sequence>
<dbReference type="AlphaFoldDB" id="A0A7J8QVG8"/>
<dbReference type="Proteomes" id="UP000593561">
    <property type="component" value="Unassembled WGS sequence"/>
</dbReference>
<evidence type="ECO:0000313" key="3">
    <source>
        <dbReference type="Proteomes" id="UP000593561"/>
    </source>
</evidence>
<feature type="signal peptide" evidence="1">
    <location>
        <begin position="1"/>
        <end position="21"/>
    </location>
</feature>
<proteinExistence type="predicted"/>
<feature type="chain" id="PRO_5029843634" description="Secreted protein" evidence="1">
    <location>
        <begin position="22"/>
        <end position="74"/>
    </location>
</feature>
<evidence type="ECO:0008006" key="4">
    <source>
        <dbReference type="Google" id="ProtNLM"/>
    </source>
</evidence>
<dbReference type="EMBL" id="JABFAC010000001">
    <property type="protein sequence ID" value="MBA0605571.1"/>
    <property type="molecule type" value="Genomic_DNA"/>
</dbReference>
<feature type="non-terminal residue" evidence="2">
    <location>
        <position position="74"/>
    </location>
</feature>
<evidence type="ECO:0000313" key="2">
    <source>
        <dbReference type="EMBL" id="MBA0605571.1"/>
    </source>
</evidence>
<accession>A0A7J8QVG8</accession>
<gene>
    <name evidence="2" type="ORF">Godav_018133</name>
</gene>